<gene>
    <name evidence="1" type="ordered locus">BN6_40150</name>
</gene>
<dbReference type="STRING" id="1179773.BN6_40150"/>
<dbReference type="AlphaFoldDB" id="K0K163"/>
<dbReference type="EMBL" id="HE804045">
    <property type="protein sequence ID" value="CCH31302.1"/>
    <property type="molecule type" value="Genomic_DNA"/>
</dbReference>
<evidence type="ECO:0000313" key="1">
    <source>
        <dbReference type="EMBL" id="CCH31302.1"/>
    </source>
</evidence>
<reference evidence="1 2" key="1">
    <citation type="journal article" date="2012" name="BMC Genomics">
        <title>Complete genome sequence of Saccharothrix espanaensis DSM 44229T and comparison to the other completely sequenced Pseudonocardiaceae.</title>
        <authorList>
            <person name="Strobel T."/>
            <person name="Al-Dilaimi A."/>
            <person name="Blom J."/>
            <person name="Gessner A."/>
            <person name="Kalinowski J."/>
            <person name="Luzhetska M."/>
            <person name="Puhler A."/>
            <person name="Szczepanowski R."/>
            <person name="Bechthold A."/>
            <person name="Ruckert C."/>
        </authorList>
    </citation>
    <scope>NUCLEOTIDE SEQUENCE [LARGE SCALE GENOMIC DNA]</scope>
    <source>
        <strain evidence="2">ATCC 51144 / DSM 44229 / JCM 9112 / NBRC 15066 / NRRL 15764</strain>
    </source>
</reference>
<evidence type="ECO:0000313" key="2">
    <source>
        <dbReference type="Proteomes" id="UP000006281"/>
    </source>
</evidence>
<dbReference type="HOGENOM" id="CLU_3367101_0_0_11"/>
<accession>K0K163</accession>
<name>K0K163_SACES</name>
<organism evidence="1 2">
    <name type="scientific">Saccharothrix espanaensis (strain ATCC 51144 / DSM 44229 / JCM 9112 / NBRC 15066 / NRRL 15764)</name>
    <dbReference type="NCBI Taxonomy" id="1179773"/>
    <lineage>
        <taxon>Bacteria</taxon>
        <taxon>Bacillati</taxon>
        <taxon>Actinomycetota</taxon>
        <taxon>Actinomycetes</taxon>
        <taxon>Pseudonocardiales</taxon>
        <taxon>Pseudonocardiaceae</taxon>
        <taxon>Saccharothrix</taxon>
    </lineage>
</organism>
<dbReference type="KEGG" id="sesp:BN6_40150"/>
<dbReference type="Proteomes" id="UP000006281">
    <property type="component" value="Chromosome"/>
</dbReference>
<sequence length="35" mass="3918">MVVFAPYFESWTGENPATLAQQSGAEYLTFNTLSF</sequence>
<protein>
    <submittedName>
        <fullName evidence="1">Uncharacterized protein</fullName>
    </submittedName>
</protein>
<dbReference type="PATRIC" id="fig|1179773.3.peg.4018"/>
<keyword evidence="2" id="KW-1185">Reference proteome</keyword>
<proteinExistence type="predicted"/>